<gene>
    <name evidence="1" type="ORF">DSAG12_02086</name>
</gene>
<dbReference type="AlphaFoldDB" id="A0A5B9DC43"/>
<reference evidence="1 2" key="1">
    <citation type="journal article" date="2020" name="Nature">
        <title>Isolation of an archaeon at the prokaryote-eukaryote interface.</title>
        <authorList>
            <person name="Imachi H."/>
            <person name="Nobu M.K."/>
            <person name="Nakahara N."/>
            <person name="Morono Y."/>
            <person name="Ogawara M."/>
            <person name="Takaki Y."/>
            <person name="Takano Y."/>
            <person name="Uematsu K."/>
            <person name="Ikuta T."/>
            <person name="Ito M."/>
            <person name="Matsui Y."/>
            <person name="Miyazaki M."/>
            <person name="Murata K."/>
            <person name="Saito Y."/>
            <person name="Sakai S."/>
            <person name="Song C."/>
            <person name="Tasumi E."/>
            <person name="Yamanaka Y."/>
            <person name="Yamaguchi T."/>
            <person name="Kamagata Y."/>
            <person name="Tamaki H."/>
            <person name="Takai K."/>
        </authorList>
    </citation>
    <scope>NUCLEOTIDE SEQUENCE [LARGE SCALE GENOMIC DNA]</scope>
    <source>
        <strain evidence="1 2">MK-D1</strain>
    </source>
</reference>
<evidence type="ECO:0000313" key="1">
    <source>
        <dbReference type="EMBL" id="QEE16256.1"/>
    </source>
</evidence>
<dbReference type="Proteomes" id="UP000321408">
    <property type="component" value="Chromosome"/>
</dbReference>
<dbReference type="GeneID" id="41330075"/>
<reference evidence="1 2" key="2">
    <citation type="journal article" date="2024" name="Int. J. Syst. Evol. Microbiol.">
        <title>Promethearchaeum syntrophicum gen. nov., sp. nov., an anaerobic, obligately syntrophic archaeon, the first isolate of the lineage 'Asgard' archaea, and proposal of the new archaeal phylum Promethearchaeota phyl. nov. and kingdom Promethearchaeati regn. nov.</title>
        <authorList>
            <person name="Imachi H."/>
            <person name="Nobu M.K."/>
            <person name="Kato S."/>
            <person name="Takaki Y."/>
            <person name="Miyazaki M."/>
            <person name="Miyata M."/>
            <person name="Ogawara M."/>
            <person name="Saito Y."/>
            <person name="Sakai S."/>
            <person name="Tahara Y.O."/>
            <person name="Takano Y."/>
            <person name="Tasumi E."/>
            <person name="Uematsu K."/>
            <person name="Yoshimura T."/>
            <person name="Itoh T."/>
            <person name="Ohkuma M."/>
            <person name="Takai K."/>
        </authorList>
    </citation>
    <scope>NUCLEOTIDE SEQUENCE [LARGE SCALE GENOMIC DNA]</scope>
    <source>
        <strain evidence="1 2">MK-D1</strain>
    </source>
</reference>
<evidence type="ECO:0000313" key="2">
    <source>
        <dbReference type="Proteomes" id="UP000321408"/>
    </source>
</evidence>
<dbReference type="KEGG" id="psyt:DSAG12_02086"/>
<accession>A0A5B9DC43</accession>
<protein>
    <submittedName>
        <fullName evidence="1">Uncharacterized protein</fullName>
    </submittedName>
</protein>
<sequence>MSSKEYRELAEQIRIKRQLPYTISIEKIDGDTITTHNIWGNTVIYKELKDGDFEILQYSD</sequence>
<organism evidence="1 2">
    <name type="scientific">Promethearchaeum syntrophicum</name>
    <dbReference type="NCBI Taxonomy" id="2594042"/>
    <lineage>
        <taxon>Archaea</taxon>
        <taxon>Promethearchaeati</taxon>
        <taxon>Promethearchaeota</taxon>
        <taxon>Promethearchaeia</taxon>
        <taxon>Promethearchaeales</taxon>
        <taxon>Promethearchaeaceae</taxon>
        <taxon>Promethearchaeum</taxon>
    </lineage>
</organism>
<name>A0A5B9DC43_9ARCH</name>
<dbReference type="EMBL" id="CP042905">
    <property type="protein sequence ID" value="QEE16256.1"/>
    <property type="molecule type" value="Genomic_DNA"/>
</dbReference>
<proteinExistence type="predicted"/>
<keyword evidence="2" id="KW-1185">Reference proteome</keyword>
<dbReference type="RefSeq" id="WP_147663134.1">
    <property type="nucleotide sequence ID" value="NZ_CP042905.2"/>
</dbReference>